<dbReference type="SUPFAM" id="SSF69593">
    <property type="entry name" value="Glycerol-3-phosphate (1)-acyltransferase"/>
    <property type="match status" value="1"/>
</dbReference>
<protein>
    <submittedName>
        <fullName evidence="5">Acyltransferase</fullName>
    </submittedName>
</protein>
<keyword evidence="2" id="KW-0808">Transferase</keyword>
<feature type="domain" description="Phospholipid/glycerol acyltransferase" evidence="4">
    <location>
        <begin position="50"/>
        <end position="162"/>
    </location>
</feature>
<dbReference type="SMART" id="SM00563">
    <property type="entry name" value="PlsC"/>
    <property type="match status" value="1"/>
</dbReference>
<sequence length="203" mass="23056">MSMKQILDKSLAGRQLPKHWPNWLSRFSAWVLFRRGWRAEGNLANRRKLIISIAPHTSNWDFFVGLFVLFTLRLKISFFGKHSLFIPPIGGLLRFIGGIPVERSKAHGMVGAIAEKIRAAETMVLVLTPEGTRKPVFPWRSGFIQIARAAQVPVQLVGFDYKKKTIVFGPVIEQVENVEQQMQTVYAFYARVCGKFPGNCLIK</sequence>
<dbReference type="AlphaFoldDB" id="A0A918JQU1"/>
<evidence type="ECO:0000256" key="2">
    <source>
        <dbReference type="ARBA" id="ARBA00022679"/>
    </source>
</evidence>
<comment type="pathway">
    <text evidence="1">Lipid metabolism.</text>
</comment>
<gene>
    <name evidence="5" type="ORF">GCM10007391_32200</name>
</gene>
<reference evidence="5" key="1">
    <citation type="journal article" date="2014" name="Int. J. Syst. Evol. Microbiol.">
        <title>Complete genome sequence of Corynebacterium casei LMG S-19264T (=DSM 44701T), isolated from a smear-ripened cheese.</title>
        <authorList>
            <consortium name="US DOE Joint Genome Institute (JGI-PGF)"/>
            <person name="Walter F."/>
            <person name="Albersmeier A."/>
            <person name="Kalinowski J."/>
            <person name="Ruckert C."/>
        </authorList>
    </citation>
    <scope>NUCLEOTIDE SEQUENCE</scope>
    <source>
        <strain evidence="5">KCTC 22164</strain>
    </source>
</reference>
<dbReference type="PANTHER" id="PTHR10434">
    <property type="entry name" value="1-ACYL-SN-GLYCEROL-3-PHOSPHATE ACYLTRANSFERASE"/>
    <property type="match status" value="1"/>
</dbReference>
<dbReference type="PANTHER" id="PTHR10434:SF9">
    <property type="entry name" value="PHOSPHOLIPID_GLYCEROL ACYLTRANSFERASE DOMAIN-CONTAINING PROTEIN"/>
    <property type="match status" value="1"/>
</dbReference>
<evidence type="ECO:0000256" key="3">
    <source>
        <dbReference type="ARBA" id="ARBA00023315"/>
    </source>
</evidence>
<name>A0A918JQU1_9ALTE</name>
<organism evidence="5 6">
    <name type="scientific">Alteromonas halophila</name>
    <dbReference type="NCBI Taxonomy" id="516698"/>
    <lineage>
        <taxon>Bacteria</taxon>
        <taxon>Pseudomonadati</taxon>
        <taxon>Pseudomonadota</taxon>
        <taxon>Gammaproteobacteria</taxon>
        <taxon>Alteromonadales</taxon>
        <taxon>Alteromonadaceae</taxon>
        <taxon>Alteromonas/Salinimonas group</taxon>
        <taxon>Alteromonas</taxon>
    </lineage>
</organism>
<comment type="caution">
    <text evidence="5">The sequence shown here is derived from an EMBL/GenBank/DDBJ whole genome shotgun (WGS) entry which is preliminary data.</text>
</comment>
<keyword evidence="3 5" id="KW-0012">Acyltransferase</keyword>
<dbReference type="GO" id="GO:0006654">
    <property type="term" value="P:phosphatidic acid biosynthetic process"/>
    <property type="evidence" value="ECO:0007669"/>
    <property type="project" value="TreeGrafter"/>
</dbReference>
<evidence type="ECO:0000313" key="6">
    <source>
        <dbReference type="Proteomes" id="UP000631300"/>
    </source>
</evidence>
<evidence type="ECO:0000313" key="5">
    <source>
        <dbReference type="EMBL" id="GGW95612.1"/>
    </source>
</evidence>
<reference evidence="5" key="2">
    <citation type="submission" date="2020-09" db="EMBL/GenBank/DDBJ databases">
        <authorList>
            <person name="Sun Q."/>
            <person name="Kim S."/>
        </authorList>
    </citation>
    <scope>NUCLEOTIDE SEQUENCE</scope>
    <source>
        <strain evidence="5">KCTC 22164</strain>
    </source>
</reference>
<dbReference type="Pfam" id="PF01553">
    <property type="entry name" value="Acyltransferase"/>
    <property type="match status" value="1"/>
</dbReference>
<dbReference type="InterPro" id="IPR002123">
    <property type="entry name" value="Plipid/glycerol_acylTrfase"/>
</dbReference>
<proteinExistence type="predicted"/>
<dbReference type="EMBL" id="BMXP01000012">
    <property type="protein sequence ID" value="GGW95612.1"/>
    <property type="molecule type" value="Genomic_DNA"/>
</dbReference>
<accession>A0A918JQU1</accession>
<dbReference type="GO" id="GO:0003841">
    <property type="term" value="F:1-acylglycerol-3-phosphate O-acyltransferase activity"/>
    <property type="evidence" value="ECO:0007669"/>
    <property type="project" value="TreeGrafter"/>
</dbReference>
<evidence type="ECO:0000259" key="4">
    <source>
        <dbReference type="SMART" id="SM00563"/>
    </source>
</evidence>
<evidence type="ECO:0000256" key="1">
    <source>
        <dbReference type="ARBA" id="ARBA00005189"/>
    </source>
</evidence>
<keyword evidence="6" id="KW-1185">Reference proteome</keyword>
<dbReference type="Proteomes" id="UP000631300">
    <property type="component" value="Unassembled WGS sequence"/>
</dbReference>